<comment type="caution">
    <text evidence="1">The sequence shown here is derived from an EMBL/GenBank/DDBJ whole genome shotgun (WGS) entry which is preliminary data.</text>
</comment>
<organism evidence="1 2">
    <name type="scientific">Dictyobacter formicarum</name>
    <dbReference type="NCBI Taxonomy" id="2778368"/>
    <lineage>
        <taxon>Bacteria</taxon>
        <taxon>Bacillati</taxon>
        <taxon>Chloroflexota</taxon>
        <taxon>Ktedonobacteria</taxon>
        <taxon>Ktedonobacterales</taxon>
        <taxon>Dictyobacteraceae</taxon>
        <taxon>Dictyobacter</taxon>
    </lineage>
</organism>
<protein>
    <submittedName>
        <fullName evidence="1">Uncharacterized protein</fullName>
    </submittedName>
</protein>
<evidence type="ECO:0000313" key="1">
    <source>
        <dbReference type="EMBL" id="GHO82433.1"/>
    </source>
</evidence>
<proteinExistence type="predicted"/>
<accession>A0ABQ3V9T7</accession>
<keyword evidence="2" id="KW-1185">Reference proteome</keyword>
<dbReference type="Proteomes" id="UP000635565">
    <property type="component" value="Unassembled WGS sequence"/>
</dbReference>
<name>A0ABQ3V9T7_9CHLR</name>
<reference evidence="1 2" key="1">
    <citation type="journal article" date="2021" name="Int. J. Syst. Evol. Microbiol.">
        <title>Reticulibacter mediterranei gen. nov., sp. nov., within the new family Reticulibacteraceae fam. nov., and Ktedonospora formicarum gen. nov., sp. nov., Ktedonobacter robiniae sp. nov., Dictyobacter formicarum sp. nov. and Dictyobacter arantiisoli sp. nov., belonging to the class Ktedonobacteria.</title>
        <authorList>
            <person name="Yabe S."/>
            <person name="Zheng Y."/>
            <person name="Wang C.M."/>
            <person name="Sakai Y."/>
            <person name="Abe K."/>
            <person name="Yokota A."/>
            <person name="Donadio S."/>
            <person name="Cavaletti L."/>
            <person name="Monciardini P."/>
        </authorList>
    </citation>
    <scope>NUCLEOTIDE SEQUENCE [LARGE SCALE GENOMIC DNA]</scope>
    <source>
        <strain evidence="1 2">SOSP1-9</strain>
    </source>
</reference>
<gene>
    <name evidence="1" type="ORF">KSZ_04390</name>
</gene>
<sequence length="60" mass="6780">MSTIFDFATSIKSEQEPIYKSNDTVSRIRVIIAHTFDSVNGRIGKLQVKWGNLKNQDPLA</sequence>
<evidence type="ECO:0000313" key="2">
    <source>
        <dbReference type="Proteomes" id="UP000635565"/>
    </source>
</evidence>
<dbReference type="EMBL" id="BNJJ01000001">
    <property type="protein sequence ID" value="GHO82433.1"/>
    <property type="molecule type" value="Genomic_DNA"/>
</dbReference>